<organism evidence="3 4">
    <name type="scientific">Gossypium arboreum</name>
    <name type="common">Tree cotton</name>
    <name type="synonym">Gossypium nanking</name>
    <dbReference type="NCBI Taxonomy" id="29729"/>
    <lineage>
        <taxon>Eukaryota</taxon>
        <taxon>Viridiplantae</taxon>
        <taxon>Streptophyta</taxon>
        <taxon>Embryophyta</taxon>
        <taxon>Tracheophyta</taxon>
        <taxon>Spermatophyta</taxon>
        <taxon>Magnoliopsida</taxon>
        <taxon>eudicotyledons</taxon>
        <taxon>Gunneridae</taxon>
        <taxon>Pentapetalae</taxon>
        <taxon>rosids</taxon>
        <taxon>malvids</taxon>
        <taxon>Malvales</taxon>
        <taxon>Malvaceae</taxon>
        <taxon>Malvoideae</taxon>
        <taxon>Gossypium</taxon>
    </lineage>
</organism>
<name>A0ABR0N597_GOSAR</name>
<reference evidence="3 4" key="1">
    <citation type="submission" date="2023-03" db="EMBL/GenBank/DDBJ databases">
        <title>WGS of Gossypium arboreum.</title>
        <authorList>
            <person name="Yu D."/>
        </authorList>
    </citation>
    <scope>NUCLEOTIDE SEQUENCE [LARGE SCALE GENOMIC DNA]</scope>
    <source>
        <tissue evidence="3">Leaf</tissue>
    </source>
</reference>
<accession>A0ABR0N597</accession>
<feature type="transmembrane region" description="Helical" evidence="2">
    <location>
        <begin position="6"/>
        <end position="24"/>
    </location>
</feature>
<keyword evidence="2" id="KW-0812">Transmembrane</keyword>
<protein>
    <submittedName>
        <fullName evidence="3">Uncharacterized protein</fullName>
    </submittedName>
</protein>
<keyword evidence="2" id="KW-1133">Transmembrane helix</keyword>
<gene>
    <name evidence="3" type="ORF">PVK06_040357</name>
</gene>
<feature type="region of interest" description="Disordered" evidence="1">
    <location>
        <begin position="52"/>
        <end position="117"/>
    </location>
</feature>
<proteinExistence type="predicted"/>
<evidence type="ECO:0000313" key="4">
    <source>
        <dbReference type="Proteomes" id="UP001358586"/>
    </source>
</evidence>
<evidence type="ECO:0000313" key="3">
    <source>
        <dbReference type="EMBL" id="KAK5785741.1"/>
    </source>
</evidence>
<dbReference type="EMBL" id="JARKNE010000011">
    <property type="protein sequence ID" value="KAK5785741.1"/>
    <property type="molecule type" value="Genomic_DNA"/>
</dbReference>
<keyword evidence="4" id="KW-1185">Reference proteome</keyword>
<comment type="caution">
    <text evidence="3">The sequence shown here is derived from an EMBL/GenBank/DDBJ whole genome shotgun (WGS) entry which is preliminary data.</text>
</comment>
<evidence type="ECO:0000256" key="2">
    <source>
        <dbReference type="SAM" id="Phobius"/>
    </source>
</evidence>
<evidence type="ECO:0000256" key="1">
    <source>
        <dbReference type="SAM" id="MobiDB-lite"/>
    </source>
</evidence>
<dbReference type="Proteomes" id="UP001358586">
    <property type="component" value="Chromosome 11"/>
</dbReference>
<keyword evidence="2" id="KW-0472">Membrane</keyword>
<feature type="compositionally biased region" description="Basic and acidic residues" evidence="1">
    <location>
        <begin position="103"/>
        <end position="117"/>
    </location>
</feature>
<sequence>MAMVVRLLAVNMVMVVRLLVVNMARVRVVKLLAVKVVRERVVRLLGNKGDEGVEGQGVKEGGEVAEGLGGEGDDVDVHKGGESDGGDEERVDIAVSVCGESDEGGKERVRDESDSDSKDKNAYLIKVMYLLDGNDDDKL</sequence>